<feature type="compositionally biased region" description="Basic residues" evidence="1">
    <location>
        <begin position="143"/>
        <end position="152"/>
    </location>
</feature>
<feature type="non-terminal residue" evidence="2">
    <location>
        <position position="229"/>
    </location>
</feature>
<evidence type="ECO:0000256" key="1">
    <source>
        <dbReference type="SAM" id="MobiDB-lite"/>
    </source>
</evidence>
<feature type="compositionally biased region" description="Basic residues" evidence="1">
    <location>
        <begin position="170"/>
        <end position="190"/>
    </location>
</feature>
<feature type="compositionally biased region" description="Basic and acidic residues" evidence="1">
    <location>
        <begin position="72"/>
        <end position="87"/>
    </location>
</feature>
<name>A0A6J4NG00_9PSEU</name>
<feature type="compositionally biased region" description="Basic residues" evidence="1">
    <location>
        <begin position="116"/>
        <end position="133"/>
    </location>
</feature>
<organism evidence="2">
    <name type="scientific">uncultured Pseudonocardia sp</name>
    <dbReference type="NCBI Taxonomy" id="211455"/>
    <lineage>
        <taxon>Bacteria</taxon>
        <taxon>Bacillati</taxon>
        <taxon>Actinomycetota</taxon>
        <taxon>Actinomycetes</taxon>
        <taxon>Pseudonocardiales</taxon>
        <taxon>Pseudonocardiaceae</taxon>
        <taxon>Pseudonocardia</taxon>
        <taxon>environmental samples</taxon>
    </lineage>
</organism>
<feature type="compositionally biased region" description="Basic residues" evidence="1">
    <location>
        <begin position="42"/>
        <end position="63"/>
    </location>
</feature>
<evidence type="ECO:0000313" key="2">
    <source>
        <dbReference type="EMBL" id="CAA9387303.1"/>
    </source>
</evidence>
<feature type="compositionally biased region" description="Low complexity" evidence="1">
    <location>
        <begin position="211"/>
        <end position="223"/>
    </location>
</feature>
<dbReference type="EMBL" id="CADCUS010000100">
    <property type="protein sequence ID" value="CAA9387303.1"/>
    <property type="molecule type" value="Genomic_DNA"/>
</dbReference>
<feature type="compositionally biased region" description="Basic residues" evidence="1">
    <location>
        <begin position="25"/>
        <end position="35"/>
    </location>
</feature>
<sequence length="229" mass="25061">DQGAHRGGRGVLRRPARVPAPQGGVHHRGGRHRAGRPGGVRPQRRRHRAARPHAARHERHRRVQGPAHPLRRPGDHGDRAGQRDRQGRGPGAGRRRLRHQAVLGAGADRAHPGRAAPRRRGRPGAGRPARRAGGRAGADGRRAPRGQRRRPRGAPAAQGVRPAGVPPAQRRSRAHPRPAHRPRLGRRLRRRHEDPRRARQTPAQQGRDGPQRAPAPGDRAGAGLQVREL</sequence>
<feature type="non-terminal residue" evidence="2">
    <location>
        <position position="1"/>
    </location>
</feature>
<dbReference type="AlphaFoldDB" id="A0A6J4NG00"/>
<reference evidence="2" key="1">
    <citation type="submission" date="2020-02" db="EMBL/GenBank/DDBJ databases">
        <authorList>
            <person name="Meier V. D."/>
        </authorList>
    </citation>
    <scope>NUCLEOTIDE SEQUENCE</scope>
    <source>
        <strain evidence="2">AVDCRST_MAG66</strain>
    </source>
</reference>
<accession>A0A6J4NG00</accession>
<feature type="compositionally biased region" description="Low complexity" evidence="1">
    <location>
        <begin position="153"/>
        <end position="169"/>
    </location>
</feature>
<proteinExistence type="predicted"/>
<protein>
    <submittedName>
        <fullName evidence="2">Phosphate regulon transcriptional regulatory protein PhoB (SphR)</fullName>
    </submittedName>
</protein>
<feature type="region of interest" description="Disordered" evidence="1">
    <location>
        <begin position="1"/>
        <end position="229"/>
    </location>
</feature>
<feature type="compositionally biased region" description="Basic residues" evidence="1">
    <location>
        <begin position="1"/>
        <end position="16"/>
    </location>
</feature>
<gene>
    <name evidence="2" type="ORF">AVDCRST_MAG66-691</name>
</gene>